<accession>A0A1Q5T4C4</accession>
<evidence type="ECO:0000313" key="2">
    <source>
        <dbReference type="EMBL" id="OKO95086.1"/>
    </source>
</evidence>
<dbReference type="Pfam" id="PF00651">
    <property type="entry name" value="BTB"/>
    <property type="match status" value="1"/>
</dbReference>
<feature type="domain" description="BTB" evidence="1">
    <location>
        <begin position="41"/>
        <end position="103"/>
    </location>
</feature>
<dbReference type="Gene3D" id="3.30.710.10">
    <property type="entry name" value="Potassium Channel Kv1.1, Chain A"/>
    <property type="match status" value="1"/>
</dbReference>
<protein>
    <recommendedName>
        <fullName evidence="1">BTB domain-containing protein</fullName>
    </recommendedName>
</protein>
<dbReference type="EMBL" id="MNBE01000707">
    <property type="protein sequence ID" value="OKO95086.1"/>
    <property type="molecule type" value="Genomic_DNA"/>
</dbReference>
<evidence type="ECO:0000259" key="1">
    <source>
        <dbReference type="Pfam" id="PF00651"/>
    </source>
</evidence>
<dbReference type="Proteomes" id="UP000186955">
    <property type="component" value="Unassembled WGS sequence"/>
</dbReference>
<organism evidence="2 3">
    <name type="scientific">Penicillium subrubescens</name>
    <dbReference type="NCBI Taxonomy" id="1316194"/>
    <lineage>
        <taxon>Eukaryota</taxon>
        <taxon>Fungi</taxon>
        <taxon>Dikarya</taxon>
        <taxon>Ascomycota</taxon>
        <taxon>Pezizomycotina</taxon>
        <taxon>Eurotiomycetes</taxon>
        <taxon>Eurotiomycetidae</taxon>
        <taxon>Eurotiales</taxon>
        <taxon>Aspergillaceae</taxon>
        <taxon>Penicillium</taxon>
    </lineage>
</organism>
<dbReference type="CDD" id="cd18186">
    <property type="entry name" value="BTB_POZ_ZBTB_KLHL-like"/>
    <property type="match status" value="1"/>
</dbReference>
<dbReference type="AlphaFoldDB" id="A0A1Q5T4C4"/>
<comment type="caution">
    <text evidence="2">The sequence shown here is derived from an EMBL/GenBank/DDBJ whole genome shotgun (WGS) entry which is preliminary data.</text>
</comment>
<reference evidence="2 3" key="1">
    <citation type="submission" date="2016-10" db="EMBL/GenBank/DDBJ databases">
        <title>Genome sequence of the ascomycete fungus Penicillium subrubescens.</title>
        <authorList>
            <person name="De Vries R.P."/>
            <person name="Peng M."/>
            <person name="Dilokpimol A."/>
            <person name="Hilden K."/>
            <person name="Makela M.R."/>
            <person name="Grigoriev I."/>
            <person name="Riley R."/>
            <person name="Granchi Z."/>
        </authorList>
    </citation>
    <scope>NUCLEOTIDE SEQUENCE [LARGE SCALE GENOMIC DNA]</scope>
    <source>
        <strain evidence="2 3">CBS 132785</strain>
    </source>
</reference>
<dbReference type="InterPro" id="IPR011333">
    <property type="entry name" value="SKP1/BTB/POZ_sf"/>
</dbReference>
<dbReference type="STRING" id="1316194.A0A1Q5T4C4"/>
<gene>
    <name evidence="2" type="ORF">PENSUB_11328</name>
</gene>
<name>A0A1Q5T4C4_9EURO</name>
<sequence length="107" mass="11995">MAGPKVEIIDPKGDVIIVSVKEKDDPSDSFTTLLPSHTREGTRFKVSSNLLTQSSDYFKARLGQNWPEDQELSQKGNVKIRIDGFEPEGVRIALNILHGAMIRFHCK</sequence>
<dbReference type="InterPro" id="IPR000210">
    <property type="entry name" value="BTB/POZ_dom"/>
</dbReference>
<keyword evidence="3" id="KW-1185">Reference proteome</keyword>
<proteinExistence type="predicted"/>
<evidence type="ECO:0000313" key="3">
    <source>
        <dbReference type="Proteomes" id="UP000186955"/>
    </source>
</evidence>
<dbReference type="SUPFAM" id="SSF54695">
    <property type="entry name" value="POZ domain"/>
    <property type="match status" value="1"/>
</dbReference>